<dbReference type="Proteomes" id="UP001341840">
    <property type="component" value="Unassembled WGS sequence"/>
</dbReference>
<feature type="domain" description="U3 small nucleolar RNA-associated protein 20 N-terminal" evidence="1">
    <location>
        <begin position="2"/>
        <end position="96"/>
    </location>
</feature>
<feature type="non-terminal residue" evidence="2">
    <location>
        <position position="105"/>
    </location>
</feature>
<dbReference type="EMBL" id="JASCZI010159309">
    <property type="protein sequence ID" value="MED6178986.1"/>
    <property type="molecule type" value="Genomic_DNA"/>
</dbReference>
<evidence type="ECO:0000313" key="3">
    <source>
        <dbReference type="Proteomes" id="UP001341840"/>
    </source>
</evidence>
<name>A0ABU6W0S6_9FABA</name>
<dbReference type="InterPro" id="IPR052575">
    <property type="entry name" value="SSU_processome_comp_20"/>
</dbReference>
<accession>A0ABU6W0S6</accession>
<dbReference type="PANTHER" id="PTHR17695">
    <property type="entry name" value="SMALL SUBUNIT PROCESSOME COMPONENT 20 HOMOLOG"/>
    <property type="match status" value="1"/>
</dbReference>
<keyword evidence="3" id="KW-1185">Reference proteome</keyword>
<reference evidence="2 3" key="1">
    <citation type="journal article" date="2023" name="Plants (Basel)">
        <title>Bridging the Gap: Combining Genomics and Transcriptomics Approaches to Understand Stylosanthes scabra, an Orphan Legume from the Brazilian Caatinga.</title>
        <authorList>
            <person name="Ferreira-Neto J.R.C."/>
            <person name="da Silva M.D."/>
            <person name="Binneck E."/>
            <person name="de Melo N.F."/>
            <person name="da Silva R.H."/>
            <person name="de Melo A.L.T.M."/>
            <person name="Pandolfi V."/>
            <person name="Bustamante F.O."/>
            <person name="Brasileiro-Vidal A.C."/>
            <person name="Benko-Iseppon A.M."/>
        </authorList>
    </citation>
    <scope>NUCLEOTIDE SEQUENCE [LARGE SCALE GENOMIC DNA]</scope>
    <source>
        <tissue evidence="2">Leaves</tissue>
    </source>
</reference>
<gene>
    <name evidence="2" type="ORF">PIB30_112672</name>
</gene>
<evidence type="ECO:0000313" key="2">
    <source>
        <dbReference type="EMBL" id="MED6178986.1"/>
    </source>
</evidence>
<dbReference type="PANTHER" id="PTHR17695:SF11">
    <property type="entry name" value="SMALL SUBUNIT PROCESSOME COMPONENT 20 HOMOLOG"/>
    <property type="match status" value="1"/>
</dbReference>
<comment type="caution">
    <text evidence="2">The sequence shown here is derived from an EMBL/GenBank/DDBJ whole genome shotgun (WGS) entry which is preliminary data.</text>
</comment>
<evidence type="ECO:0000259" key="1">
    <source>
        <dbReference type="Pfam" id="PF07539"/>
    </source>
</evidence>
<proteinExistence type="predicted"/>
<organism evidence="2 3">
    <name type="scientific">Stylosanthes scabra</name>
    <dbReference type="NCBI Taxonomy" id="79078"/>
    <lineage>
        <taxon>Eukaryota</taxon>
        <taxon>Viridiplantae</taxon>
        <taxon>Streptophyta</taxon>
        <taxon>Embryophyta</taxon>
        <taxon>Tracheophyta</taxon>
        <taxon>Spermatophyta</taxon>
        <taxon>Magnoliopsida</taxon>
        <taxon>eudicotyledons</taxon>
        <taxon>Gunneridae</taxon>
        <taxon>Pentapetalae</taxon>
        <taxon>rosids</taxon>
        <taxon>fabids</taxon>
        <taxon>Fabales</taxon>
        <taxon>Fabaceae</taxon>
        <taxon>Papilionoideae</taxon>
        <taxon>50 kb inversion clade</taxon>
        <taxon>dalbergioids sensu lato</taxon>
        <taxon>Dalbergieae</taxon>
        <taxon>Pterocarpus clade</taxon>
        <taxon>Stylosanthes</taxon>
    </lineage>
</organism>
<sequence>MRLRICDFLDALAASDASVLSVAKILRQLNTTSTLGWPDHDAILDAYRIINNDFFATVQVEHALLVLSHCVHDVSSEETTFMYSAYSSLLSFVEFFSLILCEEGN</sequence>
<dbReference type="InterPro" id="IPR011430">
    <property type="entry name" value="UTP20_N"/>
</dbReference>
<protein>
    <recommendedName>
        <fullName evidence="1">U3 small nucleolar RNA-associated protein 20 N-terminal domain-containing protein</fullName>
    </recommendedName>
</protein>
<dbReference type="Pfam" id="PF07539">
    <property type="entry name" value="UTP20_N"/>
    <property type="match status" value="1"/>
</dbReference>